<evidence type="ECO:0000256" key="3">
    <source>
        <dbReference type="ARBA" id="ARBA00022679"/>
    </source>
</evidence>
<comment type="caution">
    <text evidence="12">The sequence shown here is derived from an EMBL/GenBank/DDBJ whole genome shotgun (WGS) entry which is preliminary data.</text>
</comment>
<accession>A0A832WKK4</accession>
<dbReference type="InterPro" id="IPR050953">
    <property type="entry name" value="N4_N6_ade-DNA_methylase"/>
</dbReference>
<dbReference type="Proteomes" id="UP000645676">
    <property type="component" value="Unassembled WGS sequence"/>
</dbReference>
<evidence type="ECO:0000256" key="6">
    <source>
        <dbReference type="ARBA" id="ARBA00023125"/>
    </source>
</evidence>
<dbReference type="InterPro" id="IPR002052">
    <property type="entry name" value="DNA_methylase_N6_adenine_CS"/>
</dbReference>
<dbReference type="AlphaFoldDB" id="A0A832WKK4"/>
<dbReference type="OMA" id="HKDCAKK"/>
<dbReference type="PANTHER" id="PTHR33841">
    <property type="entry name" value="DNA METHYLTRANSFERASE YEEA-RELATED"/>
    <property type="match status" value="1"/>
</dbReference>
<feature type="domain" description="Type II methyltransferase M.TaqI-like" evidence="9">
    <location>
        <begin position="556"/>
        <end position="845"/>
    </location>
</feature>
<dbReference type="GO" id="GO:0003677">
    <property type="term" value="F:DNA binding"/>
    <property type="evidence" value="ECO:0007669"/>
    <property type="project" value="UniProtKB-KW"/>
</dbReference>
<organism evidence="12 13">
    <name type="scientific">Methanocaldococcus jannaschii</name>
    <dbReference type="NCBI Taxonomy" id="2190"/>
    <lineage>
        <taxon>Archaea</taxon>
        <taxon>Methanobacteriati</taxon>
        <taxon>Methanobacteriota</taxon>
        <taxon>Methanomada group</taxon>
        <taxon>Methanococci</taxon>
        <taxon>Methanococcales</taxon>
        <taxon>Methanocaldococcaceae</taxon>
        <taxon>Methanocaldococcus</taxon>
    </lineage>
</organism>
<dbReference type="InterPro" id="IPR003356">
    <property type="entry name" value="DNA_methylase_A-5"/>
</dbReference>
<dbReference type="Gene3D" id="3.40.50.150">
    <property type="entry name" value="Vaccinia Virus protein VP39"/>
    <property type="match status" value="1"/>
</dbReference>
<feature type="domain" description="DNA methylase adenine-specific" evidence="8">
    <location>
        <begin position="417"/>
        <end position="455"/>
    </location>
</feature>
<proteinExistence type="predicted"/>
<dbReference type="InterPro" id="IPR029063">
    <property type="entry name" value="SAM-dependent_MTases_sf"/>
</dbReference>
<evidence type="ECO:0000256" key="5">
    <source>
        <dbReference type="ARBA" id="ARBA00022747"/>
    </source>
</evidence>
<dbReference type="Pfam" id="PF07669">
    <property type="entry name" value="Eco57I"/>
    <property type="match status" value="1"/>
</dbReference>
<evidence type="ECO:0000256" key="2">
    <source>
        <dbReference type="ARBA" id="ARBA00022603"/>
    </source>
</evidence>
<dbReference type="EMBL" id="DUJR01000003">
    <property type="protein sequence ID" value="HII59106.1"/>
    <property type="molecule type" value="Genomic_DNA"/>
</dbReference>
<dbReference type="Pfam" id="PF20465">
    <property type="entry name" value="MmeI_hel"/>
    <property type="match status" value="1"/>
</dbReference>
<dbReference type="InterPro" id="IPR025931">
    <property type="entry name" value="TaqI_C"/>
</dbReference>
<dbReference type="GO" id="GO:0009007">
    <property type="term" value="F:site-specific DNA-methyltransferase (adenine-specific) activity"/>
    <property type="evidence" value="ECO:0007669"/>
    <property type="project" value="UniProtKB-EC"/>
</dbReference>
<keyword evidence="6" id="KW-0238">DNA-binding</keyword>
<dbReference type="GO" id="GO:0009307">
    <property type="term" value="P:DNA restriction-modification system"/>
    <property type="evidence" value="ECO:0007669"/>
    <property type="project" value="UniProtKB-KW"/>
</dbReference>
<dbReference type="EC" id="2.1.1.72" evidence="1"/>
<dbReference type="Pfam" id="PF12950">
    <property type="entry name" value="TaqI_C"/>
    <property type="match status" value="1"/>
</dbReference>
<gene>
    <name evidence="12" type="ORF">HA335_00770</name>
</gene>
<dbReference type="PROSITE" id="PS00092">
    <property type="entry name" value="N6_MTASE"/>
    <property type="match status" value="1"/>
</dbReference>
<dbReference type="SUPFAM" id="SSF53335">
    <property type="entry name" value="S-adenosyl-L-methionine-dependent methyltransferases"/>
    <property type="match status" value="1"/>
</dbReference>
<protein>
    <recommendedName>
        <fullName evidence="1">site-specific DNA-methyltransferase (adenine-specific)</fullName>
        <ecNumber evidence="1">2.1.1.72</ecNumber>
    </recommendedName>
</protein>
<keyword evidence="5" id="KW-0680">Restriction system</keyword>
<dbReference type="GO" id="GO:0032259">
    <property type="term" value="P:methylation"/>
    <property type="evidence" value="ECO:0007669"/>
    <property type="project" value="UniProtKB-KW"/>
</dbReference>
<evidence type="ECO:0000313" key="12">
    <source>
        <dbReference type="EMBL" id="HII59106.1"/>
    </source>
</evidence>
<keyword evidence="4" id="KW-0949">S-adenosyl-L-methionine</keyword>
<name>A0A832WKK4_9EURY</name>
<reference evidence="12" key="1">
    <citation type="journal article" date="2020" name="bioRxiv">
        <title>A rank-normalized archaeal taxonomy based on genome phylogeny resolves widespread incomplete and uneven classifications.</title>
        <authorList>
            <person name="Rinke C."/>
            <person name="Chuvochina M."/>
            <person name="Mussig A.J."/>
            <person name="Chaumeil P.-A."/>
            <person name="Waite D.W."/>
            <person name="Whitman W.B."/>
            <person name="Parks D.H."/>
            <person name="Hugenholtz P."/>
        </authorList>
    </citation>
    <scope>NUCLEOTIDE SEQUENCE</scope>
    <source>
        <strain evidence="12">UBA8849</strain>
    </source>
</reference>
<dbReference type="GO" id="GO:0008170">
    <property type="term" value="F:N-methyltransferase activity"/>
    <property type="evidence" value="ECO:0007669"/>
    <property type="project" value="InterPro"/>
</dbReference>
<evidence type="ECO:0000259" key="9">
    <source>
        <dbReference type="Pfam" id="PF07669"/>
    </source>
</evidence>
<dbReference type="InterPro" id="IPR011639">
    <property type="entry name" value="MethylTrfase_TaqI-like_dom"/>
</dbReference>
<dbReference type="PRINTS" id="PR00507">
    <property type="entry name" value="N12N6MTFRASE"/>
</dbReference>
<evidence type="ECO:0000256" key="1">
    <source>
        <dbReference type="ARBA" id="ARBA00011900"/>
    </source>
</evidence>
<comment type="catalytic activity">
    <reaction evidence="7">
        <text>a 2'-deoxyadenosine in DNA + S-adenosyl-L-methionine = an N(6)-methyl-2'-deoxyadenosine in DNA + S-adenosyl-L-homocysteine + H(+)</text>
        <dbReference type="Rhea" id="RHEA:15197"/>
        <dbReference type="Rhea" id="RHEA-COMP:12418"/>
        <dbReference type="Rhea" id="RHEA-COMP:12419"/>
        <dbReference type="ChEBI" id="CHEBI:15378"/>
        <dbReference type="ChEBI" id="CHEBI:57856"/>
        <dbReference type="ChEBI" id="CHEBI:59789"/>
        <dbReference type="ChEBI" id="CHEBI:90615"/>
        <dbReference type="ChEBI" id="CHEBI:90616"/>
        <dbReference type="EC" id="2.1.1.72"/>
    </reaction>
</comment>
<sequence>MVVMAQTKLCSDIEIPKEVYNKWKDFIKLVGNIILSIKQIPELEGKFKELLKKGRYNFKSDDFGGQLPEPFTRQKVIEPILEFLGYEFTSEISKKSPLGDRKIPDYRVSVFNKEILIEAEPLGSDLNKKDSGIHQVKEWLIIKSYGVDTGIATNGLEWVLLHYDDTIKEIRTLKELNLKSIFEYVLENKKDKDLENELKQVFSEFYYCFSKEYIEEYIEVATKNIKHKKEEITNEFYKEFVKLVFGFEDVKDVKKKDKSSSEKDKGTKKCLYNCIEAPPNTSELDKKKFAVLLMNRLIFIKFLEDKGIVPRDLLRRTYEDYKKSNVLINYYDAYLKPLFYEVLNTPEDERKENIRTNPYYKDIPYLNGGLFRSNNVPNELSFTIKDNEIIGEVINFLERYKFTLSTSEGSEEVELNPDILGYVYEKLINILAEKGQKGLGAYYTPDEITSYIAKNTIEPIVVERFKEIIKNWKINDINFSTLDEILNEDSKIAENKHILRAFLDELDKIRILDPAVGSGHFLISALKELLQIKKRIYYLLREEMDIYKEKLGIILNNLYGVDIDDIAVEIAKLRLWLALIENLDVEALKRGEVLLPNIEYNVRCGNSLVGWIDENLKQLSISYLCDNVRIMCVLEGLIINAHNSEERKKLKKAKELLEKRDGYVLDNYVEAYHLLYEVYRTSHGLKANLLKELLDEIRDSIYESVTPAYFAEIYQNGNNKKNNGKKSKKNRPRVEEFEKLKPFHWKIDFGWIIKEEGFDVIIGNPPYGNLLSPTEKEIMKRRDTPEFDIFVTFIVHSSKLLKNEGYLGFIIPSSFGTGVRYSNLRKELFTKMCLKKLIYLPFDVFSGAYVDNCIIILHKKPPKSEDLVLIYAFPKKTKKISFEFKNDLFIEYSKILNDPKCRIFPKSPEIYIILDKIKQNCRESLTYLEDLTESTIGILASKYKFSDKKENEYYLPYLEGNVYRYETKLKLKNYVDFSKHKNNEKLINLFMSPEKIFIRRIVNRQDRIMASYGNIEGVVKKDLYVFVLKPDTPINYFYLLGILNSELISYIYIGKSAIALKDDFRQTTLEELRELPIVIPKNKNIINALTQLSKLRFELNDKLNENDRIFLENIIDSLVYGIYFQDLIPKEELNEICNEINGIIKKYDEKSIDCLKYCQNIIKLLNTINTNELVRKIRNKN</sequence>
<dbReference type="PANTHER" id="PTHR33841:SF1">
    <property type="entry name" value="DNA METHYLTRANSFERASE A"/>
    <property type="match status" value="1"/>
</dbReference>
<evidence type="ECO:0000259" key="11">
    <source>
        <dbReference type="Pfam" id="PF20465"/>
    </source>
</evidence>
<keyword evidence="3" id="KW-0808">Transferase</keyword>
<dbReference type="Pfam" id="PF02384">
    <property type="entry name" value="N6_Mtase"/>
    <property type="match status" value="1"/>
</dbReference>
<feature type="domain" description="MmeI-like helicase spacer" evidence="11">
    <location>
        <begin position="293"/>
        <end position="371"/>
    </location>
</feature>
<feature type="domain" description="TaqI-like C-terminal specificity" evidence="10">
    <location>
        <begin position="956"/>
        <end position="1077"/>
    </location>
</feature>
<keyword evidence="2 12" id="KW-0489">Methyltransferase</keyword>
<evidence type="ECO:0000259" key="10">
    <source>
        <dbReference type="Pfam" id="PF12950"/>
    </source>
</evidence>
<evidence type="ECO:0000256" key="7">
    <source>
        <dbReference type="ARBA" id="ARBA00047942"/>
    </source>
</evidence>
<evidence type="ECO:0000313" key="13">
    <source>
        <dbReference type="Proteomes" id="UP000645676"/>
    </source>
</evidence>
<dbReference type="InterPro" id="IPR046819">
    <property type="entry name" value="MmeI_hel"/>
</dbReference>
<evidence type="ECO:0000256" key="4">
    <source>
        <dbReference type="ARBA" id="ARBA00022691"/>
    </source>
</evidence>
<evidence type="ECO:0000259" key="8">
    <source>
        <dbReference type="Pfam" id="PF02384"/>
    </source>
</evidence>